<dbReference type="AlphaFoldDB" id="A0A0K2CS50"/>
<geneLocation type="plasmid" evidence="3">
    <name>p112298-KPC</name>
</geneLocation>
<reference evidence="3" key="1">
    <citation type="journal article" date="2015" name="J. Antimicrob. Chemother.">
        <title>Coexistence of a novel KPC-2-encoding MDR plasmid and an NDM-1-encoding pNDM-HN380-like plasmid in a clinical isolate of Citrobacter freundii.</title>
        <authorList>
            <person name="Feng J."/>
            <person name="Qiu Y."/>
            <person name="Yin Z."/>
            <person name="Chen W."/>
            <person name="Yang H."/>
            <person name="Yang W."/>
            <person name="Wang J."/>
            <person name="Gao Y."/>
            <person name="Zhou D."/>
        </authorList>
    </citation>
    <scope>NUCLEOTIDE SEQUENCE</scope>
    <source>
        <strain evidence="3">112298</strain>
        <plasmid evidence="3">p112298-KPC</plasmid>
    </source>
</reference>
<feature type="signal peptide" evidence="2">
    <location>
        <begin position="1"/>
        <end position="23"/>
    </location>
</feature>
<proteinExistence type="predicted"/>
<feature type="region of interest" description="Disordered" evidence="1">
    <location>
        <begin position="118"/>
        <end position="153"/>
    </location>
</feature>
<keyword evidence="3" id="KW-0614">Plasmid</keyword>
<evidence type="ECO:0000256" key="2">
    <source>
        <dbReference type="SAM" id="SignalP"/>
    </source>
</evidence>
<feature type="compositionally biased region" description="Low complexity" evidence="1">
    <location>
        <begin position="118"/>
        <end position="140"/>
    </location>
</feature>
<evidence type="ECO:0000313" key="3">
    <source>
        <dbReference type="EMBL" id="ALA08777.1"/>
    </source>
</evidence>
<dbReference type="RefSeq" id="WP_099530111.1">
    <property type="nucleotide sequence ID" value="NZ_CM008470.1"/>
</dbReference>
<name>A0A0K2CS50_CITFR</name>
<dbReference type="EMBL" id="KP987215">
    <property type="protein sequence ID" value="ALA08777.1"/>
    <property type="molecule type" value="Genomic_DNA"/>
</dbReference>
<feature type="chain" id="PRO_5030009737" evidence="2">
    <location>
        <begin position="24"/>
        <end position="400"/>
    </location>
</feature>
<dbReference type="NCBIfam" id="NF033888">
    <property type="entry name" value="conj_TraW"/>
    <property type="match status" value="1"/>
</dbReference>
<organism evidence="3">
    <name type="scientific">Citrobacter freundii</name>
    <dbReference type="NCBI Taxonomy" id="546"/>
    <lineage>
        <taxon>Bacteria</taxon>
        <taxon>Pseudomonadati</taxon>
        <taxon>Pseudomonadota</taxon>
        <taxon>Gammaproteobacteria</taxon>
        <taxon>Enterobacterales</taxon>
        <taxon>Enterobacteriaceae</taxon>
        <taxon>Citrobacter</taxon>
        <taxon>Citrobacter freundii complex</taxon>
    </lineage>
</organism>
<dbReference type="InterPro" id="IPR053782">
    <property type="entry name" value="TraW-like"/>
</dbReference>
<gene>
    <name evidence="3" type="primary">traW</name>
    <name evidence="3" type="ORF">p112298KPC_098</name>
</gene>
<protein>
    <submittedName>
        <fullName evidence="3">Conjugal transfer protein trav</fullName>
    </submittedName>
</protein>
<keyword evidence="2" id="KW-0732">Signal</keyword>
<sequence length="400" mass="42542">MIQRHLPALALAIASSLPTVASALTVNVNSSVPITTQVLPEMATIQATLVEILQMQQATGTAITQNADKLGALINQDGQATRQQMIFNNETQRLEEARQSFSVPDSVCSDSASGVAAQSKSASGSTASKLSSGKGVSSSAVRKRISTASEEQARDAYDGANVHAAYCTAAEYERFGGTGICPAVSKMPGGDSQVRSIYGGAGPEGTAPALSWTQEQTDAAMAYMKNTSRPSAGRTPGKGEVNTVTGRTYVGLLNEYNGITDAASEPQLSLIADSKPSETTRDALKEALQSPSAAQYFDDVASPEAKAKGYMSQREFESFEAGRRYANTAYLSDLQQMNGDNLMRELIRTTAQMNWQLNDIKELIRKGNVIDGQLLAAFARQSYAPRLKQLESAMNQGAAK</sequence>
<evidence type="ECO:0000256" key="1">
    <source>
        <dbReference type="SAM" id="MobiDB-lite"/>
    </source>
</evidence>
<accession>A0A0K2CS50</accession>